<dbReference type="PANTHER" id="PTHR43752:SF2">
    <property type="entry name" value="BNR_ASP-BOX REPEAT FAMILY PROTEIN"/>
    <property type="match status" value="1"/>
</dbReference>
<protein>
    <submittedName>
        <fullName evidence="2">Sialidase family protein</fullName>
        <ecNumber evidence="2">3.2.1.-</ecNumber>
    </submittedName>
</protein>
<keyword evidence="3" id="KW-1185">Reference proteome</keyword>
<reference evidence="3" key="1">
    <citation type="journal article" date="2019" name="Int. J. Syst. Evol. Microbiol.">
        <title>The Global Catalogue of Microorganisms (GCM) 10K type strain sequencing project: providing services to taxonomists for standard genome sequencing and annotation.</title>
        <authorList>
            <consortium name="The Broad Institute Genomics Platform"/>
            <consortium name="The Broad Institute Genome Sequencing Center for Infectious Disease"/>
            <person name="Wu L."/>
            <person name="Ma J."/>
        </authorList>
    </citation>
    <scope>NUCLEOTIDE SEQUENCE [LARGE SCALE GENOMIC DNA]</scope>
    <source>
        <strain evidence="3">KCTC 22437</strain>
    </source>
</reference>
<evidence type="ECO:0000259" key="1">
    <source>
        <dbReference type="Pfam" id="PF13088"/>
    </source>
</evidence>
<dbReference type="EMBL" id="JBHUPD010000003">
    <property type="protein sequence ID" value="MFD2874195.1"/>
    <property type="molecule type" value="Genomic_DNA"/>
</dbReference>
<dbReference type="InterPro" id="IPR002860">
    <property type="entry name" value="BNR_rpt"/>
</dbReference>
<dbReference type="InterPro" id="IPR006311">
    <property type="entry name" value="TAT_signal"/>
</dbReference>
<organism evidence="2 3">
    <name type="scientific">Mucilaginibacter ximonensis</name>
    <dbReference type="NCBI Taxonomy" id="538021"/>
    <lineage>
        <taxon>Bacteria</taxon>
        <taxon>Pseudomonadati</taxon>
        <taxon>Bacteroidota</taxon>
        <taxon>Sphingobacteriia</taxon>
        <taxon>Sphingobacteriales</taxon>
        <taxon>Sphingobacteriaceae</taxon>
        <taxon>Mucilaginibacter</taxon>
    </lineage>
</organism>
<evidence type="ECO:0000313" key="3">
    <source>
        <dbReference type="Proteomes" id="UP001597557"/>
    </source>
</evidence>
<dbReference type="RefSeq" id="WP_377188384.1">
    <property type="nucleotide sequence ID" value="NZ_JBHUPD010000003.1"/>
</dbReference>
<dbReference type="SUPFAM" id="SSF50939">
    <property type="entry name" value="Sialidases"/>
    <property type="match status" value="1"/>
</dbReference>
<keyword evidence="2" id="KW-0378">Hydrolase</keyword>
<proteinExistence type="predicted"/>
<keyword evidence="2" id="KW-0326">Glycosidase</keyword>
<dbReference type="PANTHER" id="PTHR43752">
    <property type="entry name" value="BNR/ASP-BOX REPEAT FAMILY PROTEIN"/>
    <property type="match status" value="1"/>
</dbReference>
<dbReference type="Proteomes" id="UP001597557">
    <property type="component" value="Unassembled WGS sequence"/>
</dbReference>
<sequence>MQEKKTNTEISRRKFVELAGAASAIGLMPKSTLAANLDYKKASGTPNIGNTPKENALPVNQIAEVLENKTICVEPGRFQISLTNELDVNGHLVSKGLVMEPNRYLGWPTILKSNTGRLFVVFSGDRDSHVCPYGKTQVIISDDNGKTWSSPAIINNTALDDRDAGIIQTKKGTLVMSWFTSLAFEDPSRGATYAKYARIGEKIPIETKKQLLGNWTRRSEDGGKTWLSPSRTNGTAPHGPIALKNGDLLYIATGTYQGKAGIIVERSADDGRTWMVTGKIEKPEGLQSSLTEPHVVELKSGKLIAMIRNEPKDRTQCFLLQSESLDGGKTWSVMKSTGIWGYPPHLKQLSNGWVLLVYGVRKQPYSERACISKDEGATWDYQNEITLCTADSADLGYPSSAQLDDGSILTVYYQAPKAGEPACLMSSHWKLK</sequence>
<accession>A0ABW5YFX1</accession>
<dbReference type="Gene3D" id="2.120.10.10">
    <property type="match status" value="1"/>
</dbReference>
<dbReference type="PROSITE" id="PS51318">
    <property type="entry name" value="TAT"/>
    <property type="match status" value="1"/>
</dbReference>
<dbReference type="InterPro" id="IPR036278">
    <property type="entry name" value="Sialidase_sf"/>
</dbReference>
<dbReference type="InterPro" id="IPR011040">
    <property type="entry name" value="Sialidase"/>
</dbReference>
<name>A0ABW5YFX1_9SPHI</name>
<dbReference type="Pfam" id="PF13088">
    <property type="entry name" value="BNR_2"/>
    <property type="match status" value="1"/>
</dbReference>
<comment type="caution">
    <text evidence="2">The sequence shown here is derived from an EMBL/GenBank/DDBJ whole genome shotgun (WGS) entry which is preliminary data.</text>
</comment>
<dbReference type="EC" id="3.2.1.-" evidence="2"/>
<feature type="domain" description="Sialidase" evidence="1">
    <location>
        <begin position="215"/>
        <end position="408"/>
    </location>
</feature>
<dbReference type="CDD" id="cd15482">
    <property type="entry name" value="Sialidase_non-viral"/>
    <property type="match status" value="1"/>
</dbReference>
<dbReference type="GO" id="GO:0016798">
    <property type="term" value="F:hydrolase activity, acting on glycosyl bonds"/>
    <property type="evidence" value="ECO:0007669"/>
    <property type="project" value="UniProtKB-KW"/>
</dbReference>
<dbReference type="Pfam" id="PF02012">
    <property type="entry name" value="BNR"/>
    <property type="match status" value="1"/>
</dbReference>
<evidence type="ECO:0000313" key="2">
    <source>
        <dbReference type="EMBL" id="MFD2874195.1"/>
    </source>
</evidence>
<gene>
    <name evidence="2" type="ORF">ACFS5N_17060</name>
</gene>